<accession>A0ABY2PR90</accession>
<reference evidence="2 3" key="1">
    <citation type="submission" date="2018-05" db="EMBL/GenBank/DDBJ databases">
        <title>Isolation and genomic analyses of lactose-positive bacteria from faecal samples of preterm neonates.</title>
        <authorList>
            <person name="Chen Y."/>
            <person name="Brook T.C."/>
            <person name="O'Neill I."/>
            <person name="Soe C.Z."/>
            <person name="Hall L.J."/>
            <person name="Hoyles L."/>
        </authorList>
    </citation>
    <scope>NUCLEOTIDE SEQUENCE [LARGE SCALE GENOMIC DNA]</scope>
    <source>
        <strain evidence="2 3">P080C CL</strain>
    </source>
</reference>
<evidence type="ECO:0000256" key="1">
    <source>
        <dbReference type="ARBA" id="ARBA00023172"/>
    </source>
</evidence>
<evidence type="ECO:0008006" key="4">
    <source>
        <dbReference type="Google" id="ProtNLM"/>
    </source>
</evidence>
<dbReference type="Gene3D" id="1.10.443.10">
    <property type="entry name" value="Intergrase catalytic core"/>
    <property type="match status" value="1"/>
</dbReference>
<gene>
    <name evidence="2" type="ORF">DJ535_18475</name>
</gene>
<dbReference type="InterPro" id="IPR013762">
    <property type="entry name" value="Integrase-like_cat_sf"/>
</dbReference>
<protein>
    <recommendedName>
        <fullName evidence="4">Integrase</fullName>
    </recommendedName>
</protein>
<proteinExistence type="predicted"/>
<dbReference type="RefSeq" id="WP_021570671.1">
    <property type="nucleotide sequence ID" value="NZ_QFVP01000012.1"/>
</dbReference>
<keyword evidence="1" id="KW-0233">DNA recombination</keyword>
<evidence type="ECO:0000313" key="3">
    <source>
        <dbReference type="Proteomes" id="UP000306790"/>
    </source>
</evidence>
<dbReference type="Proteomes" id="UP000306790">
    <property type="component" value="Unassembled WGS sequence"/>
</dbReference>
<keyword evidence="3" id="KW-1185">Reference proteome</keyword>
<name>A0ABY2PR90_9ENTR</name>
<dbReference type="SUPFAM" id="SSF56349">
    <property type="entry name" value="DNA breaking-rejoining enzymes"/>
    <property type="match status" value="1"/>
</dbReference>
<organism evidence="2 3">
    <name type="scientific">Citrobacter murliniae</name>
    <dbReference type="NCBI Taxonomy" id="67829"/>
    <lineage>
        <taxon>Bacteria</taxon>
        <taxon>Pseudomonadati</taxon>
        <taxon>Pseudomonadota</taxon>
        <taxon>Gammaproteobacteria</taxon>
        <taxon>Enterobacterales</taxon>
        <taxon>Enterobacteriaceae</taxon>
        <taxon>Citrobacter</taxon>
        <taxon>Citrobacter freundii complex</taxon>
    </lineage>
</organism>
<comment type="caution">
    <text evidence="2">The sequence shown here is derived from an EMBL/GenBank/DDBJ whole genome shotgun (WGS) entry which is preliminary data.</text>
</comment>
<evidence type="ECO:0000313" key="2">
    <source>
        <dbReference type="EMBL" id="THE35732.1"/>
    </source>
</evidence>
<dbReference type="InterPro" id="IPR011010">
    <property type="entry name" value="DNA_brk_join_enz"/>
</dbReference>
<dbReference type="EMBL" id="QFVP01000012">
    <property type="protein sequence ID" value="THE35732.1"/>
    <property type="molecule type" value="Genomic_DNA"/>
</dbReference>
<sequence length="707" mass="80735">MAYKVPPLAIEIPEGSSQAFIPGTSDIIALVKSGNRNALNRTVICYDNDGHPVALFGQDTWNCRPYAHTKESRVSKNRLRFAYLNSCPDLQLEAKIIVYGWLFHRSSTRSRPAKFSSIESRCNTPLNEIFSFLAENKHDSIVALNQTGVWQSFLAWVQAKDWSHISVGHVLRTLRFIAKNACWHNIRLILPEFKVDDLAGRLCHNERRTHQQILALPQSVADTLYGEAIRFVESAWPHRLALEETERRLQENYLQAKSIVDAYLAEGHFPALVNPEGEITDKHRYSLTIKSFLRERVQDTIHSCLGPSGLLPGEKADGDWLKKFRGQLLTSCFICCAAFSGMRLSELFELTKDSFHTEVIGGETFFLLKGRTFKFGEKQETWVTSPITEKAIQLATSLTRLARCQLEDAAKWSTGISEKEHYLNLSRSLWLSQTYRSRLPVLIIRWNARLQAFSRQVSATIDNDTLRECITLNPNSRLRTEKLQNSNTNWPMTTHMFRRTLAVFAVKNNLGSAIAIKQQFGHLRLKMSEWYCEGGIASRMNNVLIDTELQDLIDRERLDNNTRLYYDWFNGITPLSGTHGKAIVAMRQDLPVVYRSWESIWQLLSTGRLTLHGTLHGYCKNGYNCSMDGVVNPAFCVNCRGGGSIIDAENAAWWQRKHAQLIVWLTENPTFSPQEYAHCITQIRAAENVMQDFDLSFQCYEGKGEQR</sequence>